<dbReference type="PANTHER" id="PTHR45754">
    <property type="entry name" value="METHYLENETETRAHYDROFOLATE REDUCTASE"/>
    <property type="match status" value="1"/>
</dbReference>
<name>A0ABP0L066_9DINO</name>
<evidence type="ECO:0000313" key="9">
    <source>
        <dbReference type="Proteomes" id="UP001642464"/>
    </source>
</evidence>
<dbReference type="Gene3D" id="3.20.20.220">
    <property type="match status" value="1"/>
</dbReference>
<comment type="cofactor">
    <cofactor evidence="1">
        <name>FAD</name>
        <dbReference type="ChEBI" id="CHEBI:57692"/>
    </cofactor>
</comment>
<dbReference type="NCBIfam" id="TIGR00677">
    <property type="entry name" value="fadh2_euk"/>
    <property type="match status" value="1"/>
</dbReference>
<protein>
    <submittedName>
        <fullName evidence="8">Methylenetetrahydrofolate reductase 1 (ZmMTHFR1)</fullName>
    </submittedName>
</protein>
<gene>
    <name evidence="8" type="ORF">SCF082_LOCUS20039</name>
</gene>
<evidence type="ECO:0000256" key="3">
    <source>
        <dbReference type="ARBA" id="ARBA00006743"/>
    </source>
</evidence>
<keyword evidence="6" id="KW-0560">Oxidoreductase</keyword>
<evidence type="ECO:0000256" key="1">
    <source>
        <dbReference type="ARBA" id="ARBA00001974"/>
    </source>
</evidence>
<dbReference type="InterPro" id="IPR003171">
    <property type="entry name" value="Mehydrof_redctse-like"/>
</dbReference>
<comment type="similarity">
    <text evidence="3">Belongs to the methylenetetrahydrofolate reductase family.</text>
</comment>
<evidence type="ECO:0000256" key="6">
    <source>
        <dbReference type="ARBA" id="ARBA00023002"/>
    </source>
</evidence>
<dbReference type="SUPFAM" id="SSF51730">
    <property type="entry name" value="FAD-linked oxidoreductase"/>
    <property type="match status" value="1"/>
</dbReference>
<organism evidence="8 9">
    <name type="scientific">Durusdinium trenchii</name>
    <dbReference type="NCBI Taxonomy" id="1381693"/>
    <lineage>
        <taxon>Eukaryota</taxon>
        <taxon>Sar</taxon>
        <taxon>Alveolata</taxon>
        <taxon>Dinophyceae</taxon>
        <taxon>Suessiales</taxon>
        <taxon>Symbiodiniaceae</taxon>
        <taxon>Durusdinium</taxon>
    </lineage>
</organism>
<proteinExistence type="inferred from homology"/>
<dbReference type="InterPro" id="IPR029041">
    <property type="entry name" value="FAD-linked_oxidoreductase-like"/>
</dbReference>
<feature type="non-terminal residue" evidence="8">
    <location>
        <position position="1"/>
    </location>
</feature>
<dbReference type="InterPro" id="IPR002616">
    <property type="entry name" value="tRNA_ribo_trans-like"/>
</dbReference>
<keyword evidence="5" id="KW-0274">FAD</keyword>
<comment type="caution">
    <text evidence="8">The sequence shown here is derived from an EMBL/GenBank/DDBJ whole genome shotgun (WGS) entry which is preliminary data.</text>
</comment>
<dbReference type="CDD" id="cd00537">
    <property type="entry name" value="MTHFR"/>
    <property type="match status" value="1"/>
</dbReference>
<evidence type="ECO:0000256" key="4">
    <source>
        <dbReference type="ARBA" id="ARBA00022630"/>
    </source>
</evidence>
<dbReference type="EMBL" id="CAXAMM010013868">
    <property type="protein sequence ID" value="CAK9032363.1"/>
    <property type="molecule type" value="Genomic_DNA"/>
</dbReference>
<evidence type="ECO:0000256" key="5">
    <source>
        <dbReference type="ARBA" id="ARBA00022827"/>
    </source>
</evidence>
<dbReference type="InterPro" id="IPR036511">
    <property type="entry name" value="TGT-like_sf"/>
</dbReference>
<keyword evidence="4" id="KW-0285">Flavoprotein</keyword>
<dbReference type="Proteomes" id="UP001642464">
    <property type="component" value="Unassembled WGS sequence"/>
</dbReference>
<dbReference type="InterPro" id="IPR004621">
    <property type="entry name" value="Fadh2_euk"/>
</dbReference>
<dbReference type="Pfam" id="PF01702">
    <property type="entry name" value="TGT"/>
    <property type="match status" value="1"/>
</dbReference>
<accession>A0ABP0L066</accession>
<dbReference type="SUPFAM" id="SSF51713">
    <property type="entry name" value="tRNA-guanine transglycosylase"/>
    <property type="match status" value="1"/>
</dbReference>
<evidence type="ECO:0000259" key="7">
    <source>
        <dbReference type="Pfam" id="PF01702"/>
    </source>
</evidence>
<dbReference type="NCBIfam" id="TIGR00449">
    <property type="entry name" value="tgt_general"/>
    <property type="match status" value="1"/>
</dbReference>
<dbReference type="Gene3D" id="3.20.20.105">
    <property type="entry name" value="Queuine tRNA-ribosyltransferase-like"/>
    <property type="match status" value="1"/>
</dbReference>
<dbReference type="PANTHER" id="PTHR45754:SF3">
    <property type="entry name" value="METHYLENETETRAHYDROFOLATE REDUCTASE (NADPH)"/>
    <property type="match status" value="1"/>
</dbReference>
<reference evidence="8 9" key="1">
    <citation type="submission" date="2024-02" db="EMBL/GenBank/DDBJ databases">
        <authorList>
            <person name="Chen Y."/>
            <person name="Shah S."/>
            <person name="Dougan E. K."/>
            <person name="Thang M."/>
            <person name="Chan C."/>
        </authorList>
    </citation>
    <scope>NUCLEOTIDE SEQUENCE [LARGE SCALE GENOMIC DNA]</scope>
</reference>
<keyword evidence="9" id="KW-1185">Reference proteome</keyword>
<evidence type="ECO:0000313" key="8">
    <source>
        <dbReference type="EMBL" id="CAK9032363.1"/>
    </source>
</evidence>
<sequence length="741" mass="81430">QGDGGEEDEKGDETDREKGLCGVMHELAVDTVMGDKQGNELVFCNTYHLMVQPGPDRVAAFGGLHKFMNRKGDVGLKGAGQKQYANLVVKVNEDGATFRSYHNGDLIHVGPETTIQAQKKLGADIIIPLDYLVPYNASADKVSAAFEMTHRWEERSLNEHLANPAGQAIYSVIHGGMDLALRKESVRRLTALDFNGHAVGGSLGKSRDDLIDILRFTLPLLPLDKPNHILGIGDMSSILRAVPLGADTFDSSYPTRLARHGYALRGPDQPARNVTKLAGNRDDQGPLVDRCKCYTCQNYSAGYVHHLIKANEPSAQALMTIHNLAAMQANMASLRQAILEDRQLMLPWNRGGTERNANAKSQKRPRAIDAEGVRRRHVVTPWLISCGKSSKMTGVAEAVAAVTVEEKEGRPAPKIHELVEAKGKETWVAFEYFPPKTETGVANLYKRLGRMQQQGPLYVDFTWGAGGSTSDLTLELSQKAQTEFGCVSNMHLTCTNMPREKLDNALAVAEKVGIRNILALRGDPPLGQEDFKPVESGFSCALDLVKYIREKTGDLFSVSVAGYPEGHPNRIKKVASEESMTPTEVGRAVKMEDGSIHVCSDKDFLEELDYLKAKVDAGAQMIVTQMFYDVNVFLSFVKACRDHGINVPIVPGIMCITSYGGFKRMVGFCKTRVTDEMMAKIESMKEDKEALEKYAVEWGVTTCKTILEAGINGLHFYTLNMDKIVMGVLQGLDLAKPLAEN</sequence>
<comment type="pathway">
    <text evidence="2">One-carbon metabolism; tetrahydrofolate interconversion.</text>
</comment>
<evidence type="ECO:0000256" key="2">
    <source>
        <dbReference type="ARBA" id="ARBA00004777"/>
    </source>
</evidence>
<dbReference type="Pfam" id="PF02219">
    <property type="entry name" value="MTHFR"/>
    <property type="match status" value="1"/>
</dbReference>
<feature type="domain" description="tRNA-guanine(15) transglycosylase-like" evidence="7">
    <location>
        <begin position="30"/>
        <end position="342"/>
    </location>
</feature>